<gene>
    <name evidence="2" type="ORF">PEVE_00045072</name>
</gene>
<keyword evidence="3" id="KW-1185">Reference proteome</keyword>
<comment type="caution">
    <text evidence="2">The sequence shown here is derived from an EMBL/GenBank/DDBJ whole genome shotgun (WGS) entry which is preliminary data.</text>
</comment>
<sequence length="512" mass="56555">MAMPLAKKAVAPLVTGALSGLASLGVDKIFGKGQREGFLIPQDKIAQLIAYKHVLSAGQKKDILNALQSGGQLVIKPTRTEQGGFIGTLLASIGVPLLLKTLTGGTLQADRTGSSKNTSIQFNPNSRNNTIKFIKKPSSNIDLLHWVKQLGMKYFRGIYSRDNLPNKIHRLETGIINLDNSLGGGSHWICYRNVDKQFCEYFDPFGLIMPNEIKNYLKTSGKKMVIISKIFSYETNVTKMEKGRLTDCIDKRCHTKGLIKDNSNIVCTGGAGYKGKLIGPSEAGGDLLDTAVGTATDLFVHHGLPWMGKKVVEMGRYYGSEALRNPKLQKKAIDYALDKLSPMIQNVGSQALDQLSTKIRPKKNYKTNRKDLDGGVIDIHKQIGKLPKPAGGWTLPGHKYTGPYHDLENQVRCNPETGEILEIYDQPTRATDAVAMQHDVDYSVCGDNRKCKNKADRKMTDLHYKVVDMIRGFYPDTILVAGLGELQDTGDKRLDSYKKGYMRGQPDVLVLP</sequence>
<dbReference type="Gene3D" id="3.40.395.10">
    <property type="entry name" value="Adenoviral Proteinase, Chain A"/>
    <property type="match status" value="1"/>
</dbReference>
<name>A0ABN8PT30_9CNID</name>
<protein>
    <recommendedName>
        <fullName evidence="1">Phospholipase A2-like domain-containing protein</fullName>
    </recommendedName>
</protein>
<dbReference type="Proteomes" id="UP001159427">
    <property type="component" value="Unassembled WGS sequence"/>
</dbReference>
<evidence type="ECO:0000313" key="3">
    <source>
        <dbReference type="Proteomes" id="UP001159427"/>
    </source>
</evidence>
<dbReference type="EMBL" id="CALNXI010000981">
    <property type="protein sequence ID" value="CAH3149927.1"/>
    <property type="molecule type" value="Genomic_DNA"/>
</dbReference>
<organism evidence="2 3">
    <name type="scientific">Porites evermanni</name>
    <dbReference type="NCBI Taxonomy" id="104178"/>
    <lineage>
        <taxon>Eukaryota</taxon>
        <taxon>Metazoa</taxon>
        <taxon>Cnidaria</taxon>
        <taxon>Anthozoa</taxon>
        <taxon>Hexacorallia</taxon>
        <taxon>Scleractinia</taxon>
        <taxon>Fungiina</taxon>
        <taxon>Poritidae</taxon>
        <taxon>Porites</taxon>
    </lineage>
</organism>
<evidence type="ECO:0000259" key="1">
    <source>
        <dbReference type="Pfam" id="PF08398"/>
    </source>
</evidence>
<accession>A0ABN8PT30</accession>
<dbReference type="InterPro" id="IPR013607">
    <property type="entry name" value="Phospholipase_A2-like"/>
</dbReference>
<reference evidence="2 3" key="1">
    <citation type="submission" date="2022-05" db="EMBL/GenBank/DDBJ databases">
        <authorList>
            <consortium name="Genoscope - CEA"/>
            <person name="William W."/>
        </authorList>
    </citation>
    <scope>NUCLEOTIDE SEQUENCE [LARGE SCALE GENOMIC DNA]</scope>
</reference>
<dbReference type="Pfam" id="PF08398">
    <property type="entry name" value="Phospholip_A2_4"/>
    <property type="match status" value="1"/>
</dbReference>
<proteinExistence type="predicted"/>
<feature type="domain" description="Phospholipase A2-like" evidence="1">
    <location>
        <begin position="392"/>
        <end position="461"/>
    </location>
</feature>
<evidence type="ECO:0000313" key="2">
    <source>
        <dbReference type="EMBL" id="CAH3149927.1"/>
    </source>
</evidence>